<evidence type="ECO:0000259" key="1">
    <source>
        <dbReference type="Pfam" id="PF05117"/>
    </source>
</evidence>
<dbReference type="Proteomes" id="UP001427805">
    <property type="component" value="Unassembled WGS sequence"/>
</dbReference>
<comment type="caution">
    <text evidence="2">The sequence shown here is derived from an EMBL/GenBank/DDBJ whole genome shotgun (WGS) entry which is preliminary data.</text>
</comment>
<dbReference type="Pfam" id="PF05117">
    <property type="entry name" value="DUF695"/>
    <property type="match status" value="1"/>
</dbReference>
<dbReference type="RefSeq" id="WP_346247054.1">
    <property type="nucleotide sequence ID" value="NZ_JBDIZK010000007.1"/>
</dbReference>
<feature type="domain" description="DUF695" evidence="1">
    <location>
        <begin position="9"/>
        <end position="136"/>
    </location>
</feature>
<organism evidence="2 3">
    <name type="scientific">Sphingomonas rustica</name>
    <dbReference type="NCBI Taxonomy" id="3103142"/>
    <lineage>
        <taxon>Bacteria</taxon>
        <taxon>Pseudomonadati</taxon>
        <taxon>Pseudomonadota</taxon>
        <taxon>Alphaproteobacteria</taxon>
        <taxon>Sphingomonadales</taxon>
        <taxon>Sphingomonadaceae</taxon>
        <taxon>Sphingomonas</taxon>
    </lineage>
</organism>
<proteinExistence type="predicted"/>
<evidence type="ECO:0000313" key="2">
    <source>
        <dbReference type="EMBL" id="MEN3748037.1"/>
    </source>
</evidence>
<keyword evidence="3" id="KW-1185">Reference proteome</keyword>
<dbReference type="EMBL" id="JBDIZK010000007">
    <property type="protein sequence ID" value="MEN3748037.1"/>
    <property type="molecule type" value="Genomic_DNA"/>
</dbReference>
<accession>A0ABV0B8Y9</accession>
<dbReference type="InterPro" id="IPR016097">
    <property type="entry name" value="DUF695"/>
</dbReference>
<protein>
    <submittedName>
        <fullName evidence="2">DUF695 domain-containing protein</fullName>
    </submittedName>
</protein>
<gene>
    <name evidence="2" type="ORF">TPR58_12750</name>
</gene>
<evidence type="ECO:0000313" key="3">
    <source>
        <dbReference type="Proteomes" id="UP001427805"/>
    </source>
</evidence>
<reference evidence="2 3" key="1">
    <citation type="submission" date="2024-05" db="EMBL/GenBank/DDBJ databases">
        <title>Sphingomonas sp. HF-S3 16S ribosomal RNA gene Genome sequencing and assembly.</title>
        <authorList>
            <person name="Lee H."/>
        </authorList>
    </citation>
    <scope>NUCLEOTIDE SEQUENCE [LARGE SCALE GENOMIC DNA]</scope>
    <source>
        <strain evidence="2 3">HF-S3</strain>
    </source>
</reference>
<name>A0ABV0B8Y9_9SPHN</name>
<sequence length="147" mass="16515">MTDQPQEPWLFATGSRGGVPMLCRLRTEAPTDAERAQFPLLVLIQWDFEPDDDAMPDEATLASMTAFEDALDTGMRGDDWGRLVAVVTSGGEREWRIYTADFERFQEGINDALNGQPRLPLAFETFEDTEWQAYAEIATALIPRGRA</sequence>